<dbReference type="OrthoDB" id="979173at2"/>
<proteinExistence type="predicted"/>
<evidence type="ECO:0000259" key="1">
    <source>
        <dbReference type="Pfam" id="PF13936"/>
    </source>
</evidence>
<dbReference type="RefSeq" id="WP_109615930.1">
    <property type="nucleotide sequence ID" value="NZ_QGDO01000001.1"/>
</dbReference>
<dbReference type="Proteomes" id="UP000245535">
    <property type="component" value="Unassembled WGS sequence"/>
</dbReference>
<gene>
    <name evidence="2" type="ORF">BC781_101798</name>
</gene>
<evidence type="ECO:0000313" key="2">
    <source>
        <dbReference type="EMBL" id="PWJ44438.1"/>
    </source>
</evidence>
<dbReference type="EMBL" id="QGDO01000001">
    <property type="protein sequence ID" value="PWJ44438.1"/>
    <property type="molecule type" value="Genomic_DNA"/>
</dbReference>
<protein>
    <submittedName>
        <fullName evidence="2">Helix-turn-helix protein</fullName>
    </submittedName>
</protein>
<organism evidence="2 3">
    <name type="scientific">Sediminitomix flava</name>
    <dbReference type="NCBI Taxonomy" id="379075"/>
    <lineage>
        <taxon>Bacteria</taxon>
        <taxon>Pseudomonadati</taxon>
        <taxon>Bacteroidota</taxon>
        <taxon>Cytophagia</taxon>
        <taxon>Cytophagales</taxon>
        <taxon>Flammeovirgaceae</taxon>
        <taxon>Sediminitomix</taxon>
    </lineage>
</organism>
<reference evidence="2 3" key="1">
    <citation type="submission" date="2018-03" db="EMBL/GenBank/DDBJ databases">
        <title>Genomic Encyclopedia of Archaeal and Bacterial Type Strains, Phase II (KMG-II): from individual species to whole genera.</title>
        <authorList>
            <person name="Goeker M."/>
        </authorList>
    </citation>
    <scope>NUCLEOTIDE SEQUENCE [LARGE SCALE GENOMIC DNA]</scope>
    <source>
        <strain evidence="2 3">DSM 28229</strain>
    </source>
</reference>
<dbReference type="InterPro" id="IPR025246">
    <property type="entry name" value="IS30-like_HTH"/>
</dbReference>
<name>A0A315ZHZ7_SEDFL</name>
<accession>A0A315ZHZ7</accession>
<sequence length="187" mass="21616">MSKNLRYIDRKIIAEGLKLKLSKAEIADTLKVSVTTIYRELNRNTRKSGTYDPKYAHKLALARKKRVGSIAKKKSVQTKKKAYTLYADRRLIKWFSDTTEGRKPKNTFLTPLKWGSAYQVILSKKVFHFYNDFALFALLYYHEGWNFPTIIDVLYSSFLPHLTSNSTFVSSTKAFTPINFIQKNTAA</sequence>
<comment type="caution">
    <text evidence="2">The sequence shown here is derived from an EMBL/GenBank/DDBJ whole genome shotgun (WGS) entry which is preliminary data.</text>
</comment>
<keyword evidence="3" id="KW-1185">Reference proteome</keyword>
<dbReference type="AlphaFoldDB" id="A0A315ZHZ7"/>
<dbReference type="Pfam" id="PF13936">
    <property type="entry name" value="HTH_38"/>
    <property type="match status" value="1"/>
</dbReference>
<feature type="domain" description="Transposase IS30-like HTH" evidence="1">
    <location>
        <begin position="9"/>
        <end position="44"/>
    </location>
</feature>
<evidence type="ECO:0000313" key="3">
    <source>
        <dbReference type="Proteomes" id="UP000245535"/>
    </source>
</evidence>